<evidence type="ECO:0000313" key="7">
    <source>
        <dbReference type="Ensembl" id="ENSLCNP00005034492.1"/>
    </source>
</evidence>
<evidence type="ECO:0000259" key="6">
    <source>
        <dbReference type="Pfam" id="PF07686"/>
    </source>
</evidence>
<dbReference type="Pfam" id="PF07686">
    <property type="entry name" value="V-set"/>
    <property type="match status" value="1"/>
</dbReference>
<keyword evidence="2 4" id="KW-0812">Transmembrane</keyword>
<dbReference type="SUPFAM" id="SSF48726">
    <property type="entry name" value="Immunoglobulin"/>
    <property type="match status" value="1"/>
</dbReference>
<keyword evidence="5" id="KW-0732">Signal</keyword>
<keyword evidence="8" id="KW-1185">Reference proteome</keyword>
<feature type="signal peptide" evidence="5">
    <location>
        <begin position="1"/>
        <end position="17"/>
    </location>
</feature>
<feature type="transmembrane region" description="Helical" evidence="4">
    <location>
        <begin position="159"/>
        <end position="188"/>
    </location>
</feature>
<proteinExistence type="predicted"/>
<feature type="domain" description="Immunoglobulin V-set" evidence="6">
    <location>
        <begin position="22"/>
        <end position="113"/>
    </location>
</feature>
<evidence type="ECO:0000256" key="5">
    <source>
        <dbReference type="SAM" id="SignalP"/>
    </source>
</evidence>
<accession>A0A667IP85</accession>
<sequence>MCLFSAFLLLCLPGYFTLSIPRILKGTTGGTLVMECRYNVGEEGHRKFWCRGPNWTDCVRVIETEQMAGQEVRRGRVTLRDNPREHLFHVITEDLEEGDADTYWCGVDRATSVPQAPVAVTIFPGSATVSMMTTETLASMGAPALTSHMASPGLPAWPFLFFASFLFLVLLKVSLFLSFNYAAIWLAWLQRHL</sequence>
<dbReference type="Gene3D" id="2.60.40.10">
    <property type="entry name" value="Immunoglobulins"/>
    <property type="match status" value="1"/>
</dbReference>
<dbReference type="Proteomes" id="UP000472241">
    <property type="component" value="Unplaced"/>
</dbReference>
<dbReference type="InterPro" id="IPR050671">
    <property type="entry name" value="CD300_family_receptors"/>
</dbReference>
<dbReference type="Ensembl" id="ENSLCNT00005038479.1">
    <property type="protein sequence ID" value="ENSLCNP00005034492.1"/>
    <property type="gene ID" value="ENSLCNG00005022415.1"/>
</dbReference>
<dbReference type="AlphaFoldDB" id="A0A667IP85"/>
<feature type="chain" id="PRO_5025327468" description="Immunoglobulin V-set domain-containing protein" evidence="5">
    <location>
        <begin position="18"/>
        <end position="193"/>
    </location>
</feature>
<dbReference type="InterPro" id="IPR013106">
    <property type="entry name" value="Ig_V-set"/>
</dbReference>
<protein>
    <recommendedName>
        <fullName evidence="6">Immunoglobulin V-set domain-containing protein</fullName>
    </recommendedName>
</protein>
<reference evidence="7" key="1">
    <citation type="submission" date="2025-08" db="UniProtKB">
        <authorList>
            <consortium name="Ensembl"/>
        </authorList>
    </citation>
    <scope>IDENTIFICATION</scope>
</reference>
<evidence type="ECO:0000256" key="4">
    <source>
        <dbReference type="SAM" id="Phobius"/>
    </source>
</evidence>
<organism evidence="7 8">
    <name type="scientific">Lynx canadensis</name>
    <name type="common">Canada lynx</name>
    <name type="synonym">Felis canadensis</name>
    <dbReference type="NCBI Taxonomy" id="61383"/>
    <lineage>
        <taxon>Eukaryota</taxon>
        <taxon>Metazoa</taxon>
        <taxon>Chordata</taxon>
        <taxon>Craniata</taxon>
        <taxon>Vertebrata</taxon>
        <taxon>Euteleostomi</taxon>
        <taxon>Mammalia</taxon>
        <taxon>Eutheria</taxon>
        <taxon>Laurasiatheria</taxon>
        <taxon>Carnivora</taxon>
        <taxon>Feliformia</taxon>
        <taxon>Felidae</taxon>
        <taxon>Felinae</taxon>
        <taxon>Lynx</taxon>
    </lineage>
</organism>
<comment type="subcellular location">
    <subcellularLocation>
        <location evidence="1">Membrane</location>
    </subcellularLocation>
</comment>
<keyword evidence="4" id="KW-1133">Transmembrane helix</keyword>
<evidence type="ECO:0000256" key="3">
    <source>
        <dbReference type="ARBA" id="ARBA00023136"/>
    </source>
</evidence>
<evidence type="ECO:0000313" key="8">
    <source>
        <dbReference type="Proteomes" id="UP000472241"/>
    </source>
</evidence>
<dbReference type="GO" id="GO:0005886">
    <property type="term" value="C:plasma membrane"/>
    <property type="evidence" value="ECO:0007669"/>
    <property type="project" value="TreeGrafter"/>
</dbReference>
<evidence type="ECO:0000256" key="2">
    <source>
        <dbReference type="ARBA" id="ARBA00022692"/>
    </source>
</evidence>
<evidence type="ECO:0000256" key="1">
    <source>
        <dbReference type="ARBA" id="ARBA00004370"/>
    </source>
</evidence>
<dbReference type="GO" id="GO:0004888">
    <property type="term" value="F:transmembrane signaling receptor activity"/>
    <property type="evidence" value="ECO:0007669"/>
    <property type="project" value="TreeGrafter"/>
</dbReference>
<name>A0A667IP85_LYNCA</name>
<dbReference type="PANTHER" id="PTHR11860">
    <property type="entry name" value="POLYMERIC-IMMUNOGLOBULIN RECEPTOR"/>
    <property type="match status" value="1"/>
</dbReference>
<reference evidence="7" key="2">
    <citation type="submission" date="2025-09" db="UniProtKB">
        <authorList>
            <consortium name="Ensembl"/>
        </authorList>
    </citation>
    <scope>IDENTIFICATION</scope>
</reference>
<dbReference type="InterPro" id="IPR013783">
    <property type="entry name" value="Ig-like_fold"/>
</dbReference>
<dbReference type="InterPro" id="IPR036179">
    <property type="entry name" value="Ig-like_dom_sf"/>
</dbReference>
<keyword evidence="3 4" id="KW-0472">Membrane</keyword>
<dbReference type="PANTHER" id="PTHR11860:SF87">
    <property type="entry name" value="CMRF35-LIKE MOLECULE 8"/>
    <property type="match status" value="1"/>
</dbReference>